<dbReference type="Pfam" id="PF12680">
    <property type="entry name" value="SnoaL_2"/>
    <property type="match status" value="1"/>
</dbReference>
<dbReference type="InterPro" id="IPR032710">
    <property type="entry name" value="NTF2-like_dom_sf"/>
</dbReference>
<dbReference type="EMBL" id="PYLS01000005">
    <property type="protein sequence ID" value="PST83295.1"/>
    <property type="molecule type" value="Genomic_DNA"/>
</dbReference>
<dbReference type="SUPFAM" id="SSF54427">
    <property type="entry name" value="NTF2-like"/>
    <property type="match status" value="1"/>
</dbReference>
<organism evidence="2 3">
    <name type="scientific">Pedobacter yulinensis</name>
    <dbReference type="NCBI Taxonomy" id="2126353"/>
    <lineage>
        <taxon>Bacteria</taxon>
        <taxon>Pseudomonadati</taxon>
        <taxon>Bacteroidota</taxon>
        <taxon>Sphingobacteriia</taxon>
        <taxon>Sphingobacteriales</taxon>
        <taxon>Sphingobacteriaceae</taxon>
        <taxon>Pedobacter</taxon>
    </lineage>
</organism>
<evidence type="ECO:0000313" key="3">
    <source>
        <dbReference type="Proteomes" id="UP000240912"/>
    </source>
</evidence>
<feature type="domain" description="SnoaL-like" evidence="1">
    <location>
        <begin position="43"/>
        <end position="138"/>
    </location>
</feature>
<evidence type="ECO:0000313" key="2">
    <source>
        <dbReference type="EMBL" id="PST83295.1"/>
    </source>
</evidence>
<gene>
    <name evidence="2" type="ORF">C7T94_11985</name>
</gene>
<dbReference type="Proteomes" id="UP000240912">
    <property type="component" value="Unassembled WGS sequence"/>
</dbReference>
<accession>A0A2T3HLH3</accession>
<dbReference type="AlphaFoldDB" id="A0A2T3HLH3"/>
<protein>
    <submittedName>
        <fullName evidence="2">Nuclear transport factor 2 family protein</fullName>
    </submittedName>
</protein>
<dbReference type="RefSeq" id="WP_107215555.1">
    <property type="nucleotide sequence ID" value="NZ_KZ686269.1"/>
</dbReference>
<comment type="caution">
    <text evidence="2">The sequence shown here is derived from an EMBL/GenBank/DDBJ whole genome shotgun (WGS) entry which is preliminary data.</text>
</comment>
<proteinExistence type="predicted"/>
<keyword evidence="3" id="KW-1185">Reference proteome</keyword>
<dbReference type="PROSITE" id="PS51257">
    <property type="entry name" value="PROKAR_LIPOPROTEIN"/>
    <property type="match status" value="1"/>
</dbReference>
<dbReference type="OrthoDB" id="129343at2"/>
<evidence type="ECO:0000259" key="1">
    <source>
        <dbReference type="Pfam" id="PF12680"/>
    </source>
</evidence>
<dbReference type="Gene3D" id="3.10.450.50">
    <property type="match status" value="1"/>
</dbReference>
<dbReference type="InterPro" id="IPR037401">
    <property type="entry name" value="SnoaL-like"/>
</dbReference>
<sequence>MMNLQTKFAWLICSTLAVTACSDRPMNTGGTIRAVADSLFFYFNAHNWKAYAAMYADTAQFLDPALGQRFVWQSRAETEAKYAAMQESVPDVRDSIRSMHVDGETVVVEFTAKGTEAGKPFELPICTVLKIREGRIVRDATYYDQP</sequence>
<name>A0A2T3HLH3_9SPHI</name>
<reference evidence="2 3" key="1">
    <citation type="submission" date="2018-03" db="EMBL/GenBank/DDBJ databases">
        <authorList>
            <person name="Keele B.F."/>
        </authorList>
    </citation>
    <scope>NUCLEOTIDE SEQUENCE [LARGE SCALE GENOMIC DNA]</scope>
    <source>
        <strain evidence="2 3">YL28-9</strain>
    </source>
</reference>